<organism evidence="2 3">
    <name type="scientific">Alectoria fallacina</name>
    <dbReference type="NCBI Taxonomy" id="1903189"/>
    <lineage>
        <taxon>Eukaryota</taxon>
        <taxon>Fungi</taxon>
        <taxon>Dikarya</taxon>
        <taxon>Ascomycota</taxon>
        <taxon>Pezizomycotina</taxon>
        <taxon>Lecanoromycetes</taxon>
        <taxon>OSLEUM clade</taxon>
        <taxon>Lecanoromycetidae</taxon>
        <taxon>Lecanorales</taxon>
        <taxon>Lecanorineae</taxon>
        <taxon>Parmeliaceae</taxon>
        <taxon>Alectoria</taxon>
    </lineage>
</organism>
<feature type="compositionally biased region" description="Polar residues" evidence="1">
    <location>
        <begin position="1"/>
        <end position="30"/>
    </location>
</feature>
<feature type="compositionally biased region" description="Basic and acidic residues" evidence="1">
    <location>
        <begin position="49"/>
        <end position="59"/>
    </location>
</feature>
<protein>
    <submittedName>
        <fullName evidence="2">Uncharacterized protein</fullName>
    </submittedName>
</protein>
<feature type="region of interest" description="Disordered" evidence="1">
    <location>
        <begin position="1"/>
        <end position="181"/>
    </location>
</feature>
<proteinExistence type="predicted"/>
<gene>
    <name evidence="2" type="ORF">ALECFALPRED_003483</name>
</gene>
<keyword evidence="3" id="KW-1185">Reference proteome</keyword>
<evidence type="ECO:0000313" key="2">
    <source>
        <dbReference type="EMBL" id="CAF9926610.1"/>
    </source>
</evidence>
<comment type="caution">
    <text evidence="2">The sequence shown here is derived from an EMBL/GenBank/DDBJ whole genome shotgun (WGS) entry which is preliminary data.</text>
</comment>
<accession>A0A8H3FMP8</accession>
<evidence type="ECO:0000313" key="3">
    <source>
        <dbReference type="Proteomes" id="UP000664203"/>
    </source>
</evidence>
<name>A0A8H3FMP8_9LECA</name>
<dbReference type="EMBL" id="CAJPDR010000216">
    <property type="protein sequence ID" value="CAF9926610.1"/>
    <property type="molecule type" value="Genomic_DNA"/>
</dbReference>
<sequence length="181" mass="19539">MVSPAQSMESLSMTRSAHPQAQQSATQSDRSAIGPPHVRRPTQPPTDDPPWKVSERYGGDQEFWPSATDVVGGSRLGALAVPAPTSPTSRAQYEYQRARDDAQGPPRNPSRRLNVTIITAPGQKKQGFSSSSSSSSSSEDDDDDNERNPPPSKRRRPAPAKREESPSSGGAGRRRRPPAGR</sequence>
<dbReference type="AlphaFoldDB" id="A0A8H3FMP8"/>
<evidence type="ECO:0000256" key="1">
    <source>
        <dbReference type="SAM" id="MobiDB-lite"/>
    </source>
</evidence>
<dbReference type="Proteomes" id="UP000664203">
    <property type="component" value="Unassembled WGS sequence"/>
</dbReference>
<reference evidence="2" key="1">
    <citation type="submission" date="2021-03" db="EMBL/GenBank/DDBJ databases">
        <authorList>
            <person name="Tagirdzhanova G."/>
        </authorList>
    </citation>
    <scope>NUCLEOTIDE SEQUENCE</scope>
</reference>
<feature type="compositionally biased region" description="Basic residues" evidence="1">
    <location>
        <begin position="172"/>
        <end position="181"/>
    </location>
</feature>